<accession>A0A495EUI1</accession>
<dbReference type="PANTHER" id="PTHR30136:SF39">
    <property type="entry name" value="TRANSCRIPTIONAL REGULATORY PROTEIN"/>
    <property type="match status" value="1"/>
</dbReference>
<dbReference type="GO" id="GO:0045892">
    <property type="term" value="P:negative regulation of DNA-templated transcription"/>
    <property type="evidence" value="ECO:0007669"/>
    <property type="project" value="TreeGrafter"/>
</dbReference>
<keyword evidence="2" id="KW-0238">DNA-binding</keyword>
<dbReference type="Pfam" id="PF09339">
    <property type="entry name" value="HTH_IclR"/>
    <property type="match status" value="1"/>
</dbReference>
<keyword evidence="3" id="KW-0804">Transcription</keyword>
<gene>
    <name evidence="6" type="ORF">C8D78_1565</name>
</gene>
<keyword evidence="1" id="KW-0805">Transcription regulation</keyword>
<dbReference type="EMBL" id="RBIR01000003">
    <property type="protein sequence ID" value="RKR19757.1"/>
    <property type="molecule type" value="Genomic_DNA"/>
</dbReference>
<dbReference type="PANTHER" id="PTHR30136">
    <property type="entry name" value="HELIX-TURN-HELIX TRANSCRIPTIONAL REGULATOR, ICLR FAMILY"/>
    <property type="match status" value="1"/>
</dbReference>
<dbReference type="InterPro" id="IPR014757">
    <property type="entry name" value="Tscrpt_reg_IclR_C"/>
</dbReference>
<feature type="domain" description="HTH iclR-type" evidence="4">
    <location>
        <begin position="55"/>
        <end position="117"/>
    </location>
</feature>
<dbReference type="GO" id="GO:0003677">
    <property type="term" value="F:DNA binding"/>
    <property type="evidence" value="ECO:0007669"/>
    <property type="project" value="UniProtKB-KW"/>
</dbReference>
<protein>
    <submittedName>
        <fullName evidence="6">IclR family transcriptional regulator</fullName>
    </submittedName>
</protein>
<name>A0A495EUI1_9MICC</name>
<evidence type="ECO:0000256" key="1">
    <source>
        <dbReference type="ARBA" id="ARBA00023015"/>
    </source>
</evidence>
<dbReference type="SMART" id="SM00346">
    <property type="entry name" value="HTH_ICLR"/>
    <property type="match status" value="1"/>
</dbReference>
<evidence type="ECO:0000256" key="2">
    <source>
        <dbReference type="ARBA" id="ARBA00023125"/>
    </source>
</evidence>
<dbReference type="PROSITE" id="PS51078">
    <property type="entry name" value="ICLR_ED"/>
    <property type="match status" value="1"/>
</dbReference>
<dbReference type="AlphaFoldDB" id="A0A495EUI1"/>
<evidence type="ECO:0000259" key="4">
    <source>
        <dbReference type="PROSITE" id="PS51077"/>
    </source>
</evidence>
<dbReference type="GO" id="GO:0003700">
    <property type="term" value="F:DNA-binding transcription factor activity"/>
    <property type="evidence" value="ECO:0007669"/>
    <property type="project" value="TreeGrafter"/>
</dbReference>
<feature type="domain" description="IclR-ED" evidence="5">
    <location>
        <begin position="118"/>
        <end position="302"/>
    </location>
</feature>
<dbReference type="InterPro" id="IPR050707">
    <property type="entry name" value="HTH_MetabolicPath_Reg"/>
</dbReference>
<comment type="caution">
    <text evidence="6">The sequence shown here is derived from an EMBL/GenBank/DDBJ whole genome shotgun (WGS) entry which is preliminary data.</text>
</comment>
<dbReference type="InterPro" id="IPR005471">
    <property type="entry name" value="Tscrpt_reg_IclR_N"/>
</dbReference>
<dbReference type="InterPro" id="IPR036388">
    <property type="entry name" value="WH-like_DNA-bd_sf"/>
</dbReference>
<dbReference type="SUPFAM" id="SSF55781">
    <property type="entry name" value="GAF domain-like"/>
    <property type="match status" value="1"/>
</dbReference>
<dbReference type="Proteomes" id="UP000276055">
    <property type="component" value="Unassembled WGS sequence"/>
</dbReference>
<reference evidence="6 7" key="1">
    <citation type="submission" date="2018-10" db="EMBL/GenBank/DDBJ databases">
        <title>Genomic Encyclopedia of Type Strains, Phase IV (KMG-IV): sequencing the most valuable type-strain genomes for metagenomic binning, comparative biology and taxonomic classification.</title>
        <authorList>
            <person name="Goeker M."/>
        </authorList>
    </citation>
    <scope>NUCLEOTIDE SEQUENCE [LARGE SCALE GENOMIC DNA]</scope>
    <source>
        <strain evidence="6 7">DSM 25586</strain>
    </source>
</reference>
<dbReference type="Gene3D" id="1.10.10.10">
    <property type="entry name" value="Winged helix-like DNA-binding domain superfamily/Winged helix DNA-binding domain"/>
    <property type="match status" value="1"/>
</dbReference>
<dbReference type="InterPro" id="IPR029016">
    <property type="entry name" value="GAF-like_dom_sf"/>
</dbReference>
<organism evidence="6 7">
    <name type="scientific">Arthrobacter oryzae</name>
    <dbReference type="NCBI Taxonomy" id="409290"/>
    <lineage>
        <taxon>Bacteria</taxon>
        <taxon>Bacillati</taxon>
        <taxon>Actinomycetota</taxon>
        <taxon>Actinomycetes</taxon>
        <taxon>Micrococcales</taxon>
        <taxon>Micrococcaceae</taxon>
        <taxon>Arthrobacter</taxon>
    </lineage>
</organism>
<dbReference type="PROSITE" id="PS51077">
    <property type="entry name" value="HTH_ICLR"/>
    <property type="match status" value="1"/>
</dbReference>
<dbReference type="Gene3D" id="3.30.450.40">
    <property type="match status" value="1"/>
</dbReference>
<evidence type="ECO:0000256" key="3">
    <source>
        <dbReference type="ARBA" id="ARBA00023163"/>
    </source>
</evidence>
<evidence type="ECO:0000313" key="7">
    <source>
        <dbReference type="Proteomes" id="UP000276055"/>
    </source>
</evidence>
<sequence>MAQGTVNAENYRQIADVYSVDAMLGRVHNMDTRYISEYCPRRNEAKMNATPVQGAQVVSRVAALLRMVGRKPEGCPLVELVRESGLTRPTVHRLLSSLAAEGLLDQDPGSGHWVLGPEVLLLGSVASARFPLEDIARPSLRRLAEETGESAFFSIRRGNETVCLLREEGSFPVRSFVLHEGVRFPLGVASAGTAIMAFLPPEEQEELLADWAAHAGSFADAHTEALVRENLEATRQAGYSVNPGLVLEGSWGMGAAVFDQRGRPAWALSLTGIEPRFREDRRPLLGRLLMDEAHRISTQLQGTAGAV</sequence>
<proteinExistence type="predicted"/>
<dbReference type="Pfam" id="PF01614">
    <property type="entry name" value="IclR_C"/>
    <property type="match status" value="1"/>
</dbReference>
<evidence type="ECO:0000259" key="5">
    <source>
        <dbReference type="PROSITE" id="PS51078"/>
    </source>
</evidence>
<evidence type="ECO:0000313" key="6">
    <source>
        <dbReference type="EMBL" id="RKR19757.1"/>
    </source>
</evidence>
<dbReference type="InterPro" id="IPR036390">
    <property type="entry name" value="WH_DNA-bd_sf"/>
</dbReference>
<dbReference type="SUPFAM" id="SSF46785">
    <property type="entry name" value="Winged helix' DNA-binding domain"/>
    <property type="match status" value="1"/>
</dbReference>